<keyword evidence="6 16" id="KW-0812">Transmembrane</keyword>
<evidence type="ECO:0000256" key="14">
    <source>
        <dbReference type="ARBA" id="ARBA00023065"/>
    </source>
</evidence>
<evidence type="ECO:0000256" key="6">
    <source>
        <dbReference type="ARBA" id="ARBA00022692"/>
    </source>
</evidence>
<comment type="subcellular location">
    <subcellularLocation>
        <location evidence="1 16">Cell membrane</location>
        <topology evidence="1 16">Multi-pass membrane protein</topology>
    </subcellularLocation>
</comment>
<evidence type="ECO:0000256" key="13">
    <source>
        <dbReference type="ARBA" id="ARBA00022989"/>
    </source>
</evidence>
<keyword evidence="11 16" id="KW-0630">Potassium</keyword>
<keyword evidence="3 16" id="KW-1003">Cell membrane</keyword>
<dbReference type="NCBIfam" id="TIGR01497">
    <property type="entry name" value="kdpB"/>
    <property type="match status" value="1"/>
</dbReference>
<dbReference type="InterPro" id="IPR044492">
    <property type="entry name" value="P_typ_ATPase_HD_dom"/>
</dbReference>
<evidence type="ECO:0000256" key="9">
    <source>
        <dbReference type="ARBA" id="ARBA00022840"/>
    </source>
</evidence>
<feature type="transmembrane region" description="Helical" evidence="16">
    <location>
        <begin position="54"/>
        <end position="72"/>
    </location>
</feature>
<evidence type="ECO:0000256" key="15">
    <source>
        <dbReference type="ARBA" id="ARBA00023136"/>
    </source>
</evidence>
<keyword evidence="12 16" id="KW-1278">Translocase</keyword>
<evidence type="ECO:0000256" key="1">
    <source>
        <dbReference type="ARBA" id="ARBA00004651"/>
    </source>
</evidence>
<feature type="transmembrane region" description="Helical" evidence="16">
    <location>
        <begin position="674"/>
        <end position="697"/>
    </location>
</feature>
<dbReference type="PROSITE" id="PS00154">
    <property type="entry name" value="ATPASE_E1_E2"/>
    <property type="match status" value="1"/>
</dbReference>
<accession>A0ABZ1RFM5</accession>
<evidence type="ECO:0000256" key="4">
    <source>
        <dbReference type="ARBA" id="ARBA00022538"/>
    </source>
</evidence>
<evidence type="ECO:0000313" key="20">
    <source>
        <dbReference type="Proteomes" id="UP001432075"/>
    </source>
</evidence>
<feature type="binding site" evidence="16">
    <location>
        <position position="361"/>
    </location>
    <ligand>
        <name>ATP</name>
        <dbReference type="ChEBI" id="CHEBI:30616"/>
    </ligand>
</feature>
<name>A0ABZ1RFM5_9ACTN</name>
<keyword evidence="13 16" id="KW-1133">Transmembrane helix</keyword>
<feature type="active site" description="4-aspartylphosphate intermediate" evidence="16">
    <location>
        <position position="320"/>
    </location>
</feature>
<dbReference type="SUPFAM" id="SSF56784">
    <property type="entry name" value="HAD-like"/>
    <property type="match status" value="1"/>
</dbReference>
<keyword evidence="14 16" id="KW-0406">Ion transport</keyword>
<dbReference type="InterPro" id="IPR023299">
    <property type="entry name" value="ATPase_P-typ_cyto_dom_N"/>
</dbReference>
<evidence type="ECO:0000259" key="18">
    <source>
        <dbReference type="Pfam" id="PF00122"/>
    </source>
</evidence>
<dbReference type="SUPFAM" id="SSF81665">
    <property type="entry name" value="Calcium ATPase, transmembrane domain M"/>
    <property type="match status" value="1"/>
</dbReference>
<evidence type="ECO:0000256" key="5">
    <source>
        <dbReference type="ARBA" id="ARBA00022553"/>
    </source>
</evidence>
<comment type="similarity">
    <text evidence="16">Belongs to the cation transport ATPase (P-type) (TC 3.A.3) family. Type IA subfamily.</text>
</comment>
<feature type="binding site" evidence="16">
    <location>
        <position position="357"/>
    </location>
    <ligand>
        <name>ATP</name>
        <dbReference type="ChEBI" id="CHEBI:30616"/>
    </ligand>
</feature>
<feature type="transmembrane region" description="Helical" evidence="16">
    <location>
        <begin position="78"/>
        <end position="97"/>
    </location>
</feature>
<dbReference type="InterPro" id="IPR036412">
    <property type="entry name" value="HAD-like_sf"/>
</dbReference>
<dbReference type="InterPro" id="IPR008250">
    <property type="entry name" value="ATPase_P-typ_transduc_dom_A_sf"/>
</dbReference>
<keyword evidence="15 16" id="KW-0472">Membrane</keyword>
<dbReference type="PRINTS" id="PR00119">
    <property type="entry name" value="CATATPASE"/>
</dbReference>
<dbReference type="Gene3D" id="3.40.1110.10">
    <property type="entry name" value="Calcium-transporting ATPase, cytoplasmic domain N"/>
    <property type="match status" value="1"/>
</dbReference>
<evidence type="ECO:0000256" key="2">
    <source>
        <dbReference type="ARBA" id="ARBA00022448"/>
    </source>
</evidence>
<feature type="transmembrane region" description="Helical" evidence="16">
    <location>
        <begin position="602"/>
        <end position="620"/>
    </location>
</feature>
<sequence>MSTITPTRAPHEDQPTGHKPAAGRVGGGLFDPKALLRSFPDAVRKLDPRIMVKSPVMFVVLVGSVVTTFLAVSDPTDWFGWAITAWLWLTTVFANLAEAVAEGRGKAQADTLRKAKTDTVARRLAQDGKSEEQVPGTDLGIGDLVVCEAGDIIPGDGDVVEGVASVDESAITGESAPVIRESGGDRSAVTGGTKVLSDRIVVKITTKPGETFIDRMIALVEGAARQKTPNEIALNILLASLTIVFLLAVVTLQPFAIYADAKQSMIVLTALLVCLIPTTIGALLSAIGIAGMDRLVQRNVLAMSGRAVEAAGDVSTLLLDKTGTITLGNRQASEFVAVKGTTAAELADAAQLSSLADETPEGRSIVVLAKEKYGLRERHQGELARATWVAFTAQTRMSGVDVDGRKTRKGAAGSVIAWVTERGGQVAADADVLANRISEAGGTPLLVAVEDEKGARILGVIHLKDVVKEGMRERFDELRRMGIKTVMITGDNPLTAKAIAEEAGVDDFLAEATPEDKMALIKREQAGGKLVAMTGDGTNDAPALAQADVGVAMNTGTSAAKEAGNMVDLDSNPTKLIEIVEIGKQLLITRGALTTFSIANDVAKYFAIIPAMFAVVYPGLDKLNVMGLHSPNSAILSAVVFNALIIIALVPLALKGVQYKPTSADRMLRRNLGIYGLGGLIAPFIGIKLIDMLITLIPGIG</sequence>
<keyword evidence="2 16" id="KW-0813">Transport</keyword>
<dbReference type="RefSeq" id="WP_328775370.1">
    <property type="nucleotide sequence ID" value="NZ_CP108057.1"/>
</dbReference>
<dbReference type="Gene3D" id="3.40.50.1000">
    <property type="entry name" value="HAD superfamily/HAD-like"/>
    <property type="match status" value="1"/>
</dbReference>
<dbReference type="Proteomes" id="UP001432075">
    <property type="component" value="Chromosome"/>
</dbReference>
<evidence type="ECO:0000256" key="10">
    <source>
        <dbReference type="ARBA" id="ARBA00022842"/>
    </source>
</evidence>
<dbReference type="EC" id="7.2.2.6" evidence="16"/>
<dbReference type="InterPro" id="IPR018303">
    <property type="entry name" value="ATPase_P-typ_P_site"/>
</dbReference>
<feature type="domain" description="P-type ATPase A" evidence="18">
    <location>
        <begin position="120"/>
        <end position="221"/>
    </location>
</feature>
<dbReference type="SUPFAM" id="SSF81653">
    <property type="entry name" value="Calcium ATPase, transduction domain A"/>
    <property type="match status" value="1"/>
</dbReference>
<dbReference type="EMBL" id="CP108057">
    <property type="protein sequence ID" value="WUO45315.1"/>
    <property type="molecule type" value="Genomic_DNA"/>
</dbReference>
<keyword evidence="8 16" id="KW-0547">Nucleotide-binding</keyword>
<gene>
    <name evidence="16 19" type="primary">kdpB</name>
    <name evidence="19" type="ORF">OHU17_05445</name>
</gene>
<reference evidence="19" key="1">
    <citation type="submission" date="2022-10" db="EMBL/GenBank/DDBJ databases">
        <title>The complete genomes of actinobacterial strains from the NBC collection.</title>
        <authorList>
            <person name="Joergensen T.S."/>
            <person name="Alvarez Arevalo M."/>
            <person name="Sterndorff E.B."/>
            <person name="Faurdal D."/>
            <person name="Vuksanovic O."/>
            <person name="Mourched A.-S."/>
            <person name="Charusanti P."/>
            <person name="Shaw S."/>
            <person name="Blin K."/>
            <person name="Weber T."/>
        </authorList>
    </citation>
    <scope>NUCLEOTIDE SEQUENCE</scope>
    <source>
        <strain evidence="19">NBC_00283</strain>
    </source>
</reference>
<dbReference type="Gene3D" id="2.70.150.10">
    <property type="entry name" value="Calcium-transporting ATPase, cytoplasmic transduction domain A"/>
    <property type="match status" value="1"/>
</dbReference>
<feature type="binding site" evidence="16">
    <location>
        <begin position="391"/>
        <end position="398"/>
    </location>
    <ligand>
        <name>ATP</name>
        <dbReference type="ChEBI" id="CHEBI:30616"/>
    </ligand>
</feature>
<dbReference type="SFLD" id="SFLDS00003">
    <property type="entry name" value="Haloacid_Dehalogenase"/>
    <property type="match status" value="1"/>
</dbReference>
<feature type="binding site" evidence="16">
    <location>
        <position position="409"/>
    </location>
    <ligand>
        <name>ATP</name>
        <dbReference type="ChEBI" id="CHEBI:30616"/>
    </ligand>
</feature>
<keyword evidence="7 16" id="KW-0479">Metal-binding</keyword>
<dbReference type="HAMAP" id="MF_00285">
    <property type="entry name" value="KdpB"/>
    <property type="match status" value="1"/>
</dbReference>
<dbReference type="SFLD" id="SFLDF00027">
    <property type="entry name" value="p-type_atpase"/>
    <property type="match status" value="1"/>
</dbReference>
<evidence type="ECO:0000256" key="16">
    <source>
        <dbReference type="HAMAP-Rule" id="MF_00285"/>
    </source>
</evidence>
<organism evidence="19 20">
    <name type="scientific">Streptomyces goshikiensis</name>
    <dbReference type="NCBI Taxonomy" id="1942"/>
    <lineage>
        <taxon>Bacteria</taxon>
        <taxon>Bacillati</taxon>
        <taxon>Actinomycetota</taxon>
        <taxon>Actinomycetes</taxon>
        <taxon>Kitasatosporales</taxon>
        <taxon>Streptomycetaceae</taxon>
        <taxon>Streptomyces</taxon>
    </lineage>
</organism>
<proteinExistence type="inferred from homology"/>
<dbReference type="CDD" id="cd02078">
    <property type="entry name" value="P-type_ATPase_K"/>
    <property type="match status" value="1"/>
</dbReference>
<feature type="binding site" evidence="16">
    <location>
        <position position="540"/>
    </location>
    <ligand>
        <name>Mg(2+)</name>
        <dbReference type="ChEBI" id="CHEBI:18420"/>
    </ligand>
</feature>
<comment type="subunit">
    <text evidence="16">The system is composed of three essential subunits: KdpA, KdpB and KdpC.</text>
</comment>
<feature type="transmembrane region" description="Helical" evidence="16">
    <location>
        <begin position="232"/>
        <end position="259"/>
    </location>
</feature>
<dbReference type="InterPro" id="IPR023298">
    <property type="entry name" value="ATPase_P-typ_TM_dom_sf"/>
</dbReference>
<dbReference type="InterPro" id="IPR023214">
    <property type="entry name" value="HAD_sf"/>
</dbReference>
<keyword evidence="9 16" id="KW-0067">ATP-binding</keyword>
<evidence type="ECO:0000256" key="12">
    <source>
        <dbReference type="ARBA" id="ARBA00022967"/>
    </source>
</evidence>
<dbReference type="SFLD" id="SFLDG00002">
    <property type="entry name" value="C1.7:_P-type_atpase_like"/>
    <property type="match status" value="1"/>
</dbReference>
<keyword evidence="20" id="KW-1185">Reference proteome</keyword>
<keyword evidence="10 16" id="KW-0460">Magnesium</keyword>
<evidence type="ECO:0000256" key="8">
    <source>
        <dbReference type="ARBA" id="ARBA00022741"/>
    </source>
</evidence>
<evidence type="ECO:0000256" key="3">
    <source>
        <dbReference type="ARBA" id="ARBA00022475"/>
    </source>
</evidence>
<keyword evidence="5 16" id="KW-0597">Phosphoprotein</keyword>
<keyword evidence="4 16" id="KW-0633">Potassium transport</keyword>
<dbReference type="NCBIfam" id="TIGR01494">
    <property type="entry name" value="ATPase_P-type"/>
    <property type="match status" value="2"/>
</dbReference>
<evidence type="ECO:0000256" key="11">
    <source>
        <dbReference type="ARBA" id="ARBA00022958"/>
    </source>
</evidence>
<evidence type="ECO:0000256" key="17">
    <source>
        <dbReference type="SAM" id="MobiDB-lite"/>
    </source>
</evidence>
<dbReference type="InterPro" id="IPR006391">
    <property type="entry name" value="P-type_ATPase_bsu_IA"/>
</dbReference>
<dbReference type="PANTHER" id="PTHR43743:SF1">
    <property type="entry name" value="POTASSIUM-TRANSPORTING ATPASE ATP-BINDING SUBUNIT"/>
    <property type="match status" value="1"/>
</dbReference>
<feature type="transmembrane region" description="Helical" evidence="16">
    <location>
        <begin position="265"/>
        <end position="289"/>
    </location>
</feature>
<dbReference type="PANTHER" id="PTHR43743">
    <property type="entry name" value="POTASSIUM-TRANSPORTING ATPASE ATP-BINDING SUBUNIT"/>
    <property type="match status" value="1"/>
</dbReference>
<comment type="catalytic activity">
    <reaction evidence="16">
        <text>K(+)(out) + ATP + H2O = K(+)(in) + ADP + phosphate + H(+)</text>
        <dbReference type="Rhea" id="RHEA:16777"/>
        <dbReference type="ChEBI" id="CHEBI:15377"/>
        <dbReference type="ChEBI" id="CHEBI:15378"/>
        <dbReference type="ChEBI" id="CHEBI:29103"/>
        <dbReference type="ChEBI" id="CHEBI:30616"/>
        <dbReference type="ChEBI" id="CHEBI:43474"/>
        <dbReference type="ChEBI" id="CHEBI:456216"/>
        <dbReference type="EC" id="7.2.2.6"/>
    </reaction>
</comment>
<dbReference type="InterPro" id="IPR001757">
    <property type="entry name" value="P_typ_ATPase"/>
</dbReference>
<feature type="binding site" evidence="16">
    <location>
        <position position="536"/>
    </location>
    <ligand>
        <name>Mg(2+)</name>
        <dbReference type="ChEBI" id="CHEBI:18420"/>
    </ligand>
</feature>
<dbReference type="InterPro" id="IPR059000">
    <property type="entry name" value="ATPase_P-type_domA"/>
</dbReference>
<dbReference type="Pfam" id="PF00122">
    <property type="entry name" value="E1-E2_ATPase"/>
    <property type="match status" value="1"/>
</dbReference>
<dbReference type="Pfam" id="PF00702">
    <property type="entry name" value="Hydrolase"/>
    <property type="match status" value="1"/>
</dbReference>
<evidence type="ECO:0000313" key="19">
    <source>
        <dbReference type="EMBL" id="WUO45315.1"/>
    </source>
</evidence>
<evidence type="ECO:0000256" key="7">
    <source>
        <dbReference type="ARBA" id="ARBA00022723"/>
    </source>
</evidence>
<comment type="function">
    <text evidence="16">Part of the high-affinity ATP-driven potassium transport (or Kdp) system, which catalyzes the hydrolysis of ATP coupled with the electrogenic transport of potassium into the cytoplasm. This subunit is responsible for energy coupling to the transport system and for the release of the potassium ions to the cytoplasm.</text>
</comment>
<protein>
    <recommendedName>
        <fullName evidence="16">Potassium-transporting ATPase ATP-binding subunit</fullName>
        <ecNumber evidence="16">7.2.2.6</ecNumber>
    </recommendedName>
    <alternativeName>
        <fullName evidence="16">ATP phosphohydrolase [potassium-transporting] B chain</fullName>
    </alternativeName>
    <alternativeName>
        <fullName evidence="16">Potassium-binding and translocating subunit B</fullName>
    </alternativeName>
    <alternativeName>
        <fullName evidence="16">Potassium-translocating ATPase B chain</fullName>
    </alternativeName>
</protein>
<feature type="transmembrane region" description="Helical" evidence="16">
    <location>
        <begin position="632"/>
        <end position="654"/>
    </location>
</feature>
<feature type="region of interest" description="Disordered" evidence="17">
    <location>
        <begin position="1"/>
        <end position="24"/>
    </location>
</feature>